<name>A0ABT6T7K5_9ACTN</name>
<organism evidence="1 2">
    <name type="scientific">Streptomyces luteolus</name>
    <dbReference type="NCBI Taxonomy" id="3043615"/>
    <lineage>
        <taxon>Bacteria</taxon>
        <taxon>Bacillati</taxon>
        <taxon>Actinomycetota</taxon>
        <taxon>Actinomycetes</taxon>
        <taxon>Kitasatosporales</taxon>
        <taxon>Streptomycetaceae</taxon>
        <taxon>Streptomyces</taxon>
    </lineage>
</organism>
<comment type="caution">
    <text evidence="1">The sequence shown here is derived from an EMBL/GenBank/DDBJ whole genome shotgun (WGS) entry which is preliminary data.</text>
</comment>
<protein>
    <submittedName>
        <fullName evidence="1">Uncharacterized protein</fullName>
    </submittedName>
</protein>
<proteinExistence type="predicted"/>
<dbReference type="EMBL" id="JASCIS010000043">
    <property type="protein sequence ID" value="MDI3422847.1"/>
    <property type="molecule type" value="Genomic_DNA"/>
</dbReference>
<evidence type="ECO:0000313" key="1">
    <source>
        <dbReference type="EMBL" id="MDI3422847.1"/>
    </source>
</evidence>
<evidence type="ECO:0000313" key="2">
    <source>
        <dbReference type="Proteomes" id="UP001237105"/>
    </source>
</evidence>
<keyword evidence="2" id="KW-1185">Reference proteome</keyword>
<gene>
    <name evidence="1" type="ORF">QIT00_30630</name>
</gene>
<accession>A0ABT6T7K5</accession>
<sequence>MRRTAVGRGDGDVLAGAVQLVRARPEHAVARHLRGHPADGGRDLRRQGMMRAPVPTSVHLVRRAALRLWQWHWVPSTVRPRVSGVLTGVLTGVRQAGEELSALAT</sequence>
<dbReference type="Proteomes" id="UP001237105">
    <property type="component" value="Unassembled WGS sequence"/>
</dbReference>
<reference evidence="1 2" key="1">
    <citation type="submission" date="2023-05" db="EMBL/GenBank/DDBJ databases">
        <title>Draft genome sequence of Streptomyces sp. B-S-A12 isolated from a cave soil in Thailand.</title>
        <authorList>
            <person name="Chamroensaksri N."/>
            <person name="Muangham S."/>
        </authorList>
    </citation>
    <scope>NUCLEOTIDE SEQUENCE [LARGE SCALE GENOMIC DNA]</scope>
    <source>
        <strain evidence="1 2">B-S-A12</strain>
    </source>
</reference>